<gene>
    <name evidence="2" type="primary">RvY_03399</name>
    <name evidence="2" type="synonym">RvY_03399.1</name>
    <name evidence="2" type="ORF">RvY_03399-1</name>
</gene>
<name>A0A1D1UMY4_RAMVA</name>
<evidence type="ECO:0000313" key="2">
    <source>
        <dbReference type="EMBL" id="GAU91076.1"/>
    </source>
</evidence>
<dbReference type="OrthoDB" id="10202912at2759"/>
<evidence type="ECO:0000313" key="3">
    <source>
        <dbReference type="Proteomes" id="UP000186922"/>
    </source>
</evidence>
<dbReference type="EMBL" id="BDGG01000002">
    <property type="protein sequence ID" value="GAU91076.1"/>
    <property type="molecule type" value="Genomic_DNA"/>
</dbReference>
<comment type="caution">
    <text evidence="2">The sequence shown here is derived from an EMBL/GenBank/DDBJ whole genome shotgun (WGS) entry which is preliminary data.</text>
</comment>
<keyword evidence="1" id="KW-0732">Signal</keyword>
<protein>
    <submittedName>
        <fullName evidence="2">Uncharacterized protein</fullName>
    </submittedName>
</protein>
<reference evidence="2 3" key="1">
    <citation type="journal article" date="2016" name="Nat. Commun.">
        <title>Extremotolerant tardigrade genome and improved radiotolerance of human cultured cells by tardigrade-unique protein.</title>
        <authorList>
            <person name="Hashimoto T."/>
            <person name="Horikawa D.D."/>
            <person name="Saito Y."/>
            <person name="Kuwahara H."/>
            <person name="Kozuka-Hata H."/>
            <person name="Shin-I T."/>
            <person name="Minakuchi Y."/>
            <person name="Ohishi K."/>
            <person name="Motoyama A."/>
            <person name="Aizu T."/>
            <person name="Enomoto A."/>
            <person name="Kondo K."/>
            <person name="Tanaka S."/>
            <person name="Hara Y."/>
            <person name="Koshikawa S."/>
            <person name="Sagara H."/>
            <person name="Miura T."/>
            <person name="Yokobori S."/>
            <person name="Miyagawa K."/>
            <person name="Suzuki Y."/>
            <person name="Kubo T."/>
            <person name="Oyama M."/>
            <person name="Kohara Y."/>
            <person name="Fujiyama A."/>
            <person name="Arakawa K."/>
            <person name="Katayama T."/>
            <person name="Toyoda A."/>
            <person name="Kunieda T."/>
        </authorList>
    </citation>
    <scope>NUCLEOTIDE SEQUENCE [LARGE SCALE GENOMIC DNA]</scope>
    <source>
        <strain evidence="2 3">YOKOZUNA-1</strain>
    </source>
</reference>
<feature type="signal peptide" evidence="1">
    <location>
        <begin position="1"/>
        <end position="24"/>
    </location>
</feature>
<dbReference type="AlphaFoldDB" id="A0A1D1UMY4"/>
<organism evidence="2 3">
    <name type="scientific">Ramazzottius varieornatus</name>
    <name type="common">Water bear</name>
    <name type="synonym">Tardigrade</name>
    <dbReference type="NCBI Taxonomy" id="947166"/>
    <lineage>
        <taxon>Eukaryota</taxon>
        <taxon>Metazoa</taxon>
        <taxon>Ecdysozoa</taxon>
        <taxon>Tardigrada</taxon>
        <taxon>Eutardigrada</taxon>
        <taxon>Parachela</taxon>
        <taxon>Hypsibioidea</taxon>
        <taxon>Ramazzottiidae</taxon>
        <taxon>Ramazzottius</taxon>
    </lineage>
</organism>
<keyword evidence="3" id="KW-1185">Reference proteome</keyword>
<feature type="chain" id="PRO_5008897397" evidence="1">
    <location>
        <begin position="25"/>
        <end position="155"/>
    </location>
</feature>
<accession>A0A1D1UMY4</accession>
<evidence type="ECO:0000256" key="1">
    <source>
        <dbReference type="SAM" id="SignalP"/>
    </source>
</evidence>
<dbReference type="Proteomes" id="UP000186922">
    <property type="component" value="Unassembled WGS sequence"/>
</dbReference>
<sequence length="155" mass="16917">MEVTTKSLFLVAVLCFMTVEEVLGGRPFFCQYYSDGSNVCYYKYRESTLKDHKRYAADRLDPAFAIVMLGASIRGSWRKEDGIFTSAVDASAPREYIGSCIFSDGFECSTPPTFTFDPATNTSFGLGGAMFRGAAYSGRPGSPIKFASQPTGPSQ</sequence>
<proteinExistence type="predicted"/>